<protein>
    <recommendedName>
        <fullName evidence="8">Rhodopsin domain-containing protein</fullName>
    </recommendedName>
</protein>
<feature type="transmembrane region" description="Helical" evidence="7">
    <location>
        <begin position="27"/>
        <end position="48"/>
    </location>
</feature>
<evidence type="ECO:0000256" key="6">
    <source>
        <dbReference type="SAM" id="MobiDB-lite"/>
    </source>
</evidence>
<dbReference type="InterPro" id="IPR049326">
    <property type="entry name" value="Rhodopsin_dom_fungi"/>
</dbReference>
<dbReference type="EMBL" id="MU001632">
    <property type="protein sequence ID" value="KAF2486641.1"/>
    <property type="molecule type" value="Genomic_DNA"/>
</dbReference>
<feature type="transmembrane region" description="Helical" evidence="7">
    <location>
        <begin position="258"/>
        <end position="280"/>
    </location>
</feature>
<comment type="similarity">
    <text evidence="5">Belongs to the SAT4 family.</text>
</comment>
<evidence type="ECO:0000256" key="1">
    <source>
        <dbReference type="ARBA" id="ARBA00004141"/>
    </source>
</evidence>
<dbReference type="OrthoDB" id="4525788at2759"/>
<feature type="region of interest" description="Disordered" evidence="6">
    <location>
        <begin position="344"/>
        <end position="397"/>
    </location>
</feature>
<evidence type="ECO:0000256" key="5">
    <source>
        <dbReference type="ARBA" id="ARBA00038359"/>
    </source>
</evidence>
<feature type="transmembrane region" description="Helical" evidence="7">
    <location>
        <begin position="186"/>
        <end position="208"/>
    </location>
</feature>
<evidence type="ECO:0000313" key="10">
    <source>
        <dbReference type="Proteomes" id="UP000799767"/>
    </source>
</evidence>
<dbReference type="RefSeq" id="XP_033593210.1">
    <property type="nucleotide sequence ID" value="XM_033736620.1"/>
</dbReference>
<dbReference type="GO" id="GO:0016020">
    <property type="term" value="C:membrane"/>
    <property type="evidence" value="ECO:0007669"/>
    <property type="project" value="UniProtKB-SubCell"/>
</dbReference>
<dbReference type="Pfam" id="PF20684">
    <property type="entry name" value="Fung_rhodopsin"/>
    <property type="match status" value="1"/>
</dbReference>
<evidence type="ECO:0000256" key="3">
    <source>
        <dbReference type="ARBA" id="ARBA00022989"/>
    </source>
</evidence>
<evidence type="ECO:0000256" key="7">
    <source>
        <dbReference type="SAM" id="Phobius"/>
    </source>
</evidence>
<proteinExistence type="inferred from homology"/>
<keyword evidence="2 7" id="KW-0812">Transmembrane</keyword>
<dbReference type="Proteomes" id="UP000799767">
    <property type="component" value="Unassembled WGS sequence"/>
</dbReference>
<feature type="transmembrane region" description="Helical" evidence="7">
    <location>
        <begin position="60"/>
        <end position="84"/>
    </location>
</feature>
<reference evidence="9" key="1">
    <citation type="journal article" date="2020" name="Stud. Mycol.">
        <title>101 Dothideomycetes genomes: a test case for predicting lifestyles and emergence of pathogens.</title>
        <authorList>
            <person name="Haridas S."/>
            <person name="Albert R."/>
            <person name="Binder M."/>
            <person name="Bloem J."/>
            <person name="Labutti K."/>
            <person name="Salamov A."/>
            <person name="Andreopoulos B."/>
            <person name="Baker S."/>
            <person name="Barry K."/>
            <person name="Bills G."/>
            <person name="Bluhm B."/>
            <person name="Cannon C."/>
            <person name="Castanera R."/>
            <person name="Culley D."/>
            <person name="Daum C."/>
            <person name="Ezra D."/>
            <person name="Gonzalez J."/>
            <person name="Henrissat B."/>
            <person name="Kuo A."/>
            <person name="Liang C."/>
            <person name="Lipzen A."/>
            <person name="Lutzoni F."/>
            <person name="Magnuson J."/>
            <person name="Mondo S."/>
            <person name="Nolan M."/>
            <person name="Ohm R."/>
            <person name="Pangilinan J."/>
            <person name="Park H.-J."/>
            <person name="Ramirez L."/>
            <person name="Alfaro M."/>
            <person name="Sun H."/>
            <person name="Tritt A."/>
            <person name="Yoshinaga Y."/>
            <person name="Zwiers L.-H."/>
            <person name="Turgeon B."/>
            <person name="Goodwin S."/>
            <person name="Spatafora J."/>
            <person name="Crous P."/>
            <person name="Grigoriev I."/>
        </authorList>
    </citation>
    <scope>NUCLEOTIDE SEQUENCE</scope>
    <source>
        <strain evidence="9">CBS 113389</strain>
    </source>
</reference>
<evidence type="ECO:0000256" key="4">
    <source>
        <dbReference type="ARBA" id="ARBA00023136"/>
    </source>
</evidence>
<keyword evidence="10" id="KW-1185">Reference proteome</keyword>
<feature type="domain" description="Rhodopsin" evidence="8">
    <location>
        <begin position="45"/>
        <end position="285"/>
    </location>
</feature>
<dbReference type="PANTHER" id="PTHR33048:SF129">
    <property type="entry name" value="INTEGRAL MEMBRANE PROTEIN-RELATED"/>
    <property type="match status" value="1"/>
</dbReference>
<evidence type="ECO:0000259" key="8">
    <source>
        <dbReference type="Pfam" id="PF20684"/>
    </source>
</evidence>
<feature type="transmembrane region" description="Helical" evidence="7">
    <location>
        <begin position="142"/>
        <end position="166"/>
    </location>
</feature>
<dbReference type="InterPro" id="IPR052337">
    <property type="entry name" value="SAT4-like"/>
</dbReference>
<feature type="transmembrane region" description="Helical" evidence="7">
    <location>
        <begin position="220"/>
        <end position="238"/>
    </location>
</feature>
<evidence type="ECO:0000256" key="2">
    <source>
        <dbReference type="ARBA" id="ARBA00022692"/>
    </source>
</evidence>
<keyword evidence="3 7" id="KW-1133">Transmembrane helix</keyword>
<accession>A0A6A6Q3L5</accession>
<feature type="transmembrane region" description="Helical" evidence="7">
    <location>
        <begin position="104"/>
        <end position="130"/>
    </location>
</feature>
<gene>
    <name evidence="9" type="ORF">BDY17DRAFT_321417</name>
</gene>
<name>A0A6A6Q3L5_9PEZI</name>
<keyword evidence="4 7" id="KW-0472">Membrane</keyword>
<dbReference type="PANTHER" id="PTHR33048">
    <property type="entry name" value="PTH11-LIKE INTEGRAL MEMBRANE PROTEIN (AFU_ORTHOLOGUE AFUA_5G11245)"/>
    <property type="match status" value="1"/>
</dbReference>
<sequence>MRVPPPAVWATYPEPNYTHPDTRGPTLLIINIILITLVTLAVVGRLYSRLYIRRWFGADDIIIIPAFIFDVGLTAVVLLANFKYGWDRHIYDLPTSMIPPAQKIAFAAKILFTLAATCIRLSLICFYYRLVKDSKIKWFRGALHVSVVWNMAVCVTFIVLTIWLCTPVQSYWMFPPTGHCMSEGKVMLGGGVVNSVTDLWTTILPIPIVMRLQMPLRQRIGVSVLLCMGGVATIAGAARTYFTWKSLLANWDETWWAYWLWVAAAVEIHLGMICACAPAWKSILQDPLKSLSSKLSEKLSSLRSPSHSPHSSTTAKPGLFNPLRSLPWFQITRLDFERSRLDGEDESIDGKFGSSANARSQSSRMECTSSKTTHPAMRIAMRRSIEQSSTRLEESPVLPEKWLLESRAEGS</sequence>
<comment type="subcellular location">
    <subcellularLocation>
        <location evidence="1">Membrane</location>
        <topology evidence="1">Multi-pass membrane protein</topology>
    </subcellularLocation>
</comment>
<dbReference type="GeneID" id="54477622"/>
<organism evidence="9 10">
    <name type="scientific">Neohortaea acidophila</name>
    <dbReference type="NCBI Taxonomy" id="245834"/>
    <lineage>
        <taxon>Eukaryota</taxon>
        <taxon>Fungi</taxon>
        <taxon>Dikarya</taxon>
        <taxon>Ascomycota</taxon>
        <taxon>Pezizomycotina</taxon>
        <taxon>Dothideomycetes</taxon>
        <taxon>Dothideomycetidae</taxon>
        <taxon>Mycosphaerellales</taxon>
        <taxon>Teratosphaeriaceae</taxon>
        <taxon>Neohortaea</taxon>
    </lineage>
</organism>
<feature type="compositionally biased region" description="Polar residues" evidence="6">
    <location>
        <begin position="354"/>
        <end position="373"/>
    </location>
</feature>
<evidence type="ECO:0000313" key="9">
    <source>
        <dbReference type="EMBL" id="KAF2486641.1"/>
    </source>
</evidence>
<dbReference type="AlphaFoldDB" id="A0A6A6Q3L5"/>